<protein>
    <submittedName>
        <fullName evidence="2">Uncharacterized protein</fullName>
    </submittedName>
</protein>
<feature type="region of interest" description="Disordered" evidence="1">
    <location>
        <begin position="553"/>
        <end position="594"/>
    </location>
</feature>
<organism evidence="2">
    <name type="scientific">marine sediment metagenome</name>
    <dbReference type="NCBI Taxonomy" id="412755"/>
    <lineage>
        <taxon>unclassified sequences</taxon>
        <taxon>metagenomes</taxon>
        <taxon>ecological metagenomes</taxon>
    </lineage>
</organism>
<dbReference type="EMBL" id="LAZR01001904">
    <property type="protein sequence ID" value="KKN37305.1"/>
    <property type="molecule type" value="Genomic_DNA"/>
</dbReference>
<accession>A0A0F9Q0A1</accession>
<proteinExistence type="predicted"/>
<sequence length="887" mass="99702">LNRPTMTSFYLRTQDFLEKGFRPEAGLPQRLEGQIRINAPMLPDFLGNQIFADPLSLALPFKQWEYALDSLTQDEQRDVGRARRVLEELLQDGEISDQQYALALENESGPAWERAITLARLDDTEGRTSMFDFMSMLTAPHAPISWAHQLLKGKKEEIRTFLPLTRTVKGVTALLGVGPAGGVNIEGNIREHLGLPRVDQYDDYRTNRMLANMVATLEITAQEAGLAMTSQQGEHYEEAKRRAGIEYGIGALGSTLGMPMKAYPPGEEHLRKLKDDYEAAWELYESGDDTALNDFYRENPDYESRQLALEFEPEQQLQKFLIDEIWNKWNDLPVQHKRDVADGLGEVFQTAFLNKDTHSTDNLSTDMLQGWLQIMGGETPGKAEWDQGLHPIELTDPAIAKRLDVFYLTRSQNFRYNENVAPLWDTYFKLDKPARKKFFRENPILQQYIDWRNNFMFRNPELAPYIEDDPDKLPVFESLEELQEAQQAQPDFTWMEWQNVLTMPMWRLTRDMMRYGDTLGDSEIEELMDISEGMGIEVEELLFRLEGAYEEAEGVQNGGPSPLAVDQQSAPGNLDGGLPSLPGDAPPQDLVPLPNEDQASFLRRVQEAQGRALTGTLGLGGEKLTGKAKIDRAISRMKEVFPGLKPWIFKHAQPAIENIDIRGEFGGLAHRDFRVVRTGQRFSEQEIPSLIELAYGNDISTFLHELAHQLDTVGVGQRLSKSVSFRKAVEEVLSDPSRATPEHVGMINLIRQFPGIADVPLDVIPEGQWGGEVELFASLMAQSGGDLGKIPEPLKPFYSRFMEDAPPVILPSQVIPEGAIEEIGTILGENTAFFIGERIGVSQGGVSQGDIQISDGALDAIRSRARELGLDPEETVEDILRILGIDF</sequence>
<feature type="non-terminal residue" evidence="2">
    <location>
        <position position="1"/>
    </location>
</feature>
<evidence type="ECO:0000256" key="1">
    <source>
        <dbReference type="SAM" id="MobiDB-lite"/>
    </source>
</evidence>
<comment type="caution">
    <text evidence="2">The sequence shown here is derived from an EMBL/GenBank/DDBJ whole genome shotgun (WGS) entry which is preliminary data.</text>
</comment>
<name>A0A0F9Q0A1_9ZZZZ</name>
<dbReference type="AlphaFoldDB" id="A0A0F9Q0A1"/>
<reference evidence="2" key="1">
    <citation type="journal article" date="2015" name="Nature">
        <title>Complex archaea that bridge the gap between prokaryotes and eukaryotes.</title>
        <authorList>
            <person name="Spang A."/>
            <person name="Saw J.H."/>
            <person name="Jorgensen S.L."/>
            <person name="Zaremba-Niedzwiedzka K."/>
            <person name="Martijn J."/>
            <person name="Lind A.E."/>
            <person name="van Eijk R."/>
            <person name="Schleper C."/>
            <person name="Guy L."/>
            <person name="Ettema T.J."/>
        </authorList>
    </citation>
    <scope>NUCLEOTIDE SEQUENCE</scope>
</reference>
<gene>
    <name evidence="2" type="ORF">LCGC14_0765040</name>
</gene>
<evidence type="ECO:0000313" key="2">
    <source>
        <dbReference type="EMBL" id="KKN37305.1"/>
    </source>
</evidence>